<evidence type="ECO:0000313" key="1">
    <source>
        <dbReference type="EMBL" id="KAK4221696.1"/>
    </source>
</evidence>
<keyword evidence="2" id="KW-1185">Reference proteome</keyword>
<organism evidence="1 2">
    <name type="scientific">Podospora fimiseda</name>
    <dbReference type="NCBI Taxonomy" id="252190"/>
    <lineage>
        <taxon>Eukaryota</taxon>
        <taxon>Fungi</taxon>
        <taxon>Dikarya</taxon>
        <taxon>Ascomycota</taxon>
        <taxon>Pezizomycotina</taxon>
        <taxon>Sordariomycetes</taxon>
        <taxon>Sordariomycetidae</taxon>
        <taxon>Sordariales</taxon>
        <taxon>Podosporaceae</taxon>
        <taxon>Podospora</taxon>
    </lineage>
</organism>
<sequence>MDMLTPSRRWKSLTSFGHCLRQHPQGQRGCRDKWLEWEKQKAKATYASDYESGFTTIPKFYDWLLDGNAPAYNAANNNATAIASKLQELQNMMNGTLATKINTGKANIAKAKDQSGLKKGFNMEAAASGLLSASELKRLQQSGDNAPKPSIYYVPQYTELDEYKQFVQAAEAKAVTSNWKPANSYDLKIDKNKRVEDYKFGQTTAGGSVGVSCGPWFAFGASASHSETSTDSSSQVATEDVSVKILYDDIRLVPINPDQWYVFSLSLGPPGCCSCYGVKRLGI</sequence>
<reference evidence="1" key="1">
    <citation type="journal article" date="2023" name="Mol. Phylogenet. Evol.">
        <title>Genome-scale phylogeny and comparative genomics of the fungal order Sordariales.</title>
        <authorList>
            <person name="Hensen N."/>
            <person name="Bonometti L."/>
            <person name="Westerberg I."/>
            <person name="Brannstrom I.O."/>
            <person name="Guillou S."/>
            <person name="Cros-Aarteil S."/>
            <person name="Calhoun S."/>
            <person name="Haridas S."/>
            <person name="Kuo A."/>
            <person name="Mondo S."/>
            <person name="Pangilinan J."/>
            <person name="Riley R."/>
            <person name="LaButti K."/>
            <person name="Andreopoulos B."/>
            <person name="Lipzen A."/>
            <person name="Chen C."/>
            <person name="Yan M."/>
            <person name="Daum C."/>
            <person name="Ng V."/>
            <person name="Clum A."/>
            <person name="Steindorff A."/>
            <person name="Ohm R.A."/>
            <person name="Martin F."/>
            <person name="Silar P."/>
            <person name="Natvig D.O."/>
            <person name="Lalanne C."/>
            <person name="Gautier V."/>
            <person name="Ament-Velasquez S.L."/>
            <person name="Kruys A."/>
            <person name="Hutchinson M.I."/>
            <person name="Powell A.J."/>
            <person name="Barry K."/>
            <person name="Miller A.N."/>
            <person name="Grigoriev I.V."/>
            <person name="Debuchy R."/>
            <person name="Gladieux P."/>
            <person name="Hiltunen Thoren M."/>
            <person name="Johannesson H."/>
        </authorList>
    </citation>
    <scope>NUCLEOTIDE SEQUENCE</scope>
    <source>
        <strain evidence="1">CBS 990.96</strain>
    </source>
</reference>
<accession>A0AAN6YMW5</accession>
<protein>
    <submittedName>
        <fullName evidence="1">Uncharacterized protein</fullName>
    </submittedName>
</protein>
<evidence type="ECO:0000313" key="2">
    <source>
        <dbReference type="Proteomes" id="UP001301958"/>
    </source>
</evidence>
<gene>
    <name evidence="1" type="ORF">QBC38DRAFT_448931</name>
</gene>
<proteinExistence type="predicted"/>
<name>A0AAN6YMW5_9PEZI</name>
<comment type="caution">
    <text evidence="1">The sequence shown here is derived from an EMBL/GenBank/DDBJ whole genome shotgun (WGS) entry which is preliminary data.</text>
</comment>
<dbReference type="EMBL" id="MU865523">
    <property type="protein sequence ID" value="KAK4221696.1"/>
    <property type="molecule type" value="Genomic_DNA"/>
</dbReference>
<reference evidence="1" key="2">
    <citation type="submission" date="2023-05" db="EMBL/GenBank/DDBJ databases">
        <authorList>
            <consortium name="Lawrence Berkeley National Laboratory"/>
            <person name="Steindorff A."/>
            <person name="Hensen N."/>
            <person name="Bonometti L."/>
            <person name="Westerberg I."/>
            <person name="Brannstrom I.O."/>
            <person name="Guillou S."/>
            <person name="Cros-Aarteil S."/>
            <person name="Calhoun S."/>
            <person name="Haridas S."/>
            <person name="Kuo A."/>
            <person name="Mondo S."/>
            <person name="Pangilinan J."/>
            <person name="Riley R."/>
            <person name="Labutti K."/>
            <person name="Andreopoulos B."/>
            <person name="Lipzen A."/>
            <person name="Chen C."/>
            <person name="Yanf M."/>
            <person name="Daum C."/>
            <person name="Ng V."/>
            <person name="Clum A."/>
            <person name="Ohm R."/>
            <person name="Martin F."/>
            <person name="Silar P."/>
            <person name="Natvig D."/>
            <person name="Lalanne C."/>
            <person name="Gautier V."/>
            <person name="Ament-Velasquez S.L."/>
            <person name="Kruys A."/>
            <person name="Hutchinson M.I."/>
            <person name="Powell A.J."/>
            <person name="Barry K."/>
            <person name="Miller A.N."/>
            <person name="Grigoriev I.V."/>
            <person name="Debuchy R."/>
            <person name="Gladieux P."/>
            <person name="Thoren M.H."/>
            <person name="Johannesson H."/>
        </authorList>
    </citation>
    <scope>NUCLEOTIDE SEQUENCE</scope>
    <source>
        <strain evidence="1">CBS 990.96</strain>
    </source>
</reference>
<dbReference type="AlphaFoldDB" id="A0AAN6YMW5"/>
<dbReference type="Proteomes" id="UP001301958">
    <property type="component" value="Unassembled WGS sequence"/>
</dbReference>